<sequence length="43" mass="5194">MFYYFITFWGKHRTTNYSLAKILLILSLNAICDIKFKSLIENY</sequence>
<organism evidence="1">
    <name type="scientific">Anguilla anguilla</name>
    <name type="common">European freshwater eel</name>
    <name type="synonym">Muraena anguilla</name>
    <dbReference type="NCBI Taxonomy" id="7936"/>
    <lineage>
        <taxon>Eukaryota</taxon>
        <taxon>Metazoa</taxon>
        <taxon>Chordata</taxon>
        <taxon>Craniata</taxon>
        <taxon>Vertebrata</taxon>
        <taxon>Euteleostomi</taxon>
        <taxon>Actinopterygii</taxon>
        <taxon>Neopterygii</taxon>
        <taxon>Teleostei</taxon>
        <taxon>Anguilliformes</taxon>
        <taxon>Anguillidae</taxon>
        <taxon>Anguilla</taxon>
    </lineage>
</organism>
<protein>
    <submittedName>
        <fullName evidence="1">Uncharacterized protein</fullName>
    </submittedName>
</protein>
<dbReference type="AlphaFoldDB" id="A0A0E9WWV5"/>
<dbReference type="EMBL" id="GBXM01014684">
    <property type="protein sequence ID" value="JAH93893.1"/>
    <property type="molecule type" value="Transcribed_RNA"/>
</dbReference>
<proteinExistence type="predicted"/>
<reference evidence="1" key="1">
    <citation type="submission" date="2014-11" db="EMBL/GenBank/DDBJ databases">
        <authorList>
            <person name="Amaro Gonzalez C."/>
        </authorList>
    </citation>
    <scope>NUCLEOTIDE SEQUENCE</scope>
</reference>
<accession>A0A0E9WWV5</accession>
<name>A0A0E9WWV5_ANGAN</name>
<reference evidence="1" key="2">
    <citation type="journal article" date="2015" name="Fish Shellfish Immunol.">
        <title>Early steps in the European eel (Anguilla anguilla)-Vibrio vulnificus interaction in the gills: Role of the RtxA13 toxin.</title>
        <authorList>
            <person name="Callol A."/>
            <person name="Pajuelo D."/>
            <person name="Ebbesson L."/>
            <person name="Teles M."/>
            <person name="MacKenzie S."/>
            <person name="Amaro C."/>
        </authorList>
    </citation>
    <scope>NUCLEOTIDE SEQUENCE</scope>
</reference>
<evidence type="ECO:0000313" key="1">
    <source>
        <dbReference type="EMBL" id="JAH93893.1"/>
    </source>
</evidence>